<dbReference type="Proteomes" id="UP000217785">
    <property type="component" value="Unassembled WGS sequence"/>
</dbReference>
<accession>A0A292YLP3</accession>
<sequence>MICFSLVAHENEDAVLDQVKNIHHFVGKDHMIVLYNGGPNKKFGQRVCKKYKNVRLCPYSRPLIYRKTGRVLYDVARWLEEKKVKYDYLVYLESDTMFIKSGFDKYLKEKMKGYDFIGQNWTKYDPLKDKPKSPGAKMMFDDWKRWKRFFETNYFCKTSNPFQTYKYKMIKKILNTIDREKLERLLSSSPVESLGEMIFPTFAEKEGARIRRYPRSFLKYNRWKPERLPAKAGRFL</sequence>
<proteinExistence type="predicted"/>
<gene>
    <name evidence="1" type="ORF">EFBL_1454</name>
</gene>
<dbReference type="RefSeq" id="WP_096181531.1">
    <property type="nucleotide sequence ID" value="NZ_BDUF01000033.1"/>
</dbReference>
<protein>
    <recommendedName>
        <fullName evidence="3">DUF5672 domain-containing protein</fullName>
    </recommendedName>
</protein>
<keyword evidence="2" id="KW-1185">Reference proteome</keyword>
<comment type="caution">
    <text evidence="1">The sequence shown here is derived from an EMBL/GenBank/DDBJ whole genome shotgun (WGS) entry which is preliminary data.</text>
</comment>
<organism evidence="1 2">
    <name type="scientific">Effusibacillus lacus</name>
    <dbReference type="NCBI Taxonomy" id="1348429"/>
    <lineage>
        <taxon>Bacteria</taxon>
        <taxon>Bacillati</taxon>
        <taxon>Bacillota</taxon>
        <taxon>Bacilli</taxon>
        <taxon>Bacillales</taxon>
        <taxon>Alicyclobacillaceae</taxon>
        <taxon>Effusibacillus</taxon>
    </lineage>
</organism>
<evidence type="ECO:0000313" key="2">
    <source>
        <dbReference type="Proteomes" id="UP000217785"/>
    </source>
</evidence>
<evidence type="ECO:0000313" key="1">
    <source>
        <dbReference type="EMBL" id="GAX89829.1"/>
    </source>
</evidence>
<evidence type="ECO:0008006" key="3">
    <source>
        <dbReference type="Google" id="ProtNLM"/>
    </source>
</evidence>
<dbReference type="EMBL" id="BDUF01000033">
    <property type="protein sequence ID" value="GAX89829.1"/>
    <property type="molecule type" value="Genomic_DNA"/>
</dbReference>
<dbReference type="AlphaFoldDB" id="A0A292YLP3"/>
<name>A0A292YLP3_9BACL</name>
<reference evidence="2" key="1">
    <citation type="submission" date="2017-07" db="EMBL/GenBank/DDBJ databases">
        <title>Draft genome sequence of Effusibacillus lacus strain skLN1.</title>
        <authorList>
            <person name="Watanabe M."/>
            <person name="Kojima H."/>
            <person name="Fukui M."/>
        </authorList>
    </citation>
    <scope>NUCLEOTIDE SEQUENCE [LARGE SCALE GENOMIC DNA]</scope>
    <source>
        <strain evidence="2">skLN1</strain>
    </source>
</reference>